<keyword evidence="5" id="KW-0408">Iron</keyword>
<gene>
    <name evidence="10" type="ORF">MMF94_01115</name>
</gene>
<dbReference type="NCBIfam" id="NF009589">
    <property type="entry name" value="PRK13030.1"/>
    <property type="match status" value="1"/>
</dbReference>
<dbReference type="Gene3D" id="3.40.920.10">
    <property type="entry name" value="Pyruvate-ferredoxin oxidoreductase, PFOR, domain III"/>
    <property type="match status" value="1"/>
</dbReference>
<keyword evidence="3" id="KW-0249">Electron transport</keyword>
<dbReference type="Pfam" id="PF20169">
    <property type="entry name" value="DUF6537"/>
    <property type="match status" value="1"/>
</dbReference>
<evidence type="ECO:0000256" key="4">
    <source>
        <dbReference type="ARBA" id="ARBA00023002"/>
    </source>
</evidence>
<feature type="domain" description="Thiamine pyrophosphate enzyme TPP-binding" evidence="8">
    <location>
        <begin position="454"/>
        <end position="545"/>
    </location>
</feature>
<dbReference type="Proteomes" id="UP001299970">
    <property type="component" value="Unassembled WGS sequence"/>
</dbReference>
<dbReference type="CDD" id="cd07034">
    <property type="entry name" value="TPP_PYR_PFOR_IOR-alpha_like"/>
    <property type="match status" value="1"/>
</dbReference>
<dbReference type="SUPFAM" id="SSF53323">
    <property type="entry name" value="Pyruvate-ferredoxin oxidoreductase, PFOR, domain III"/>
    <property type="match status" value="1"/>
</dbReference>
<evidence type="ECO:0000259" key="7">
    <source>
        <dbReference type="Pfam" id="PF01558"/>
    </source>
</evidence>
<organism evidence="10 11">
    <name type="scientific">Pseudonocardia alaniniphila</name>
    <dbReference type="NCBI Taxonomy" id="75291"/>
    <lineage>
        <taxon>Bacteria</taxon>
        <taxon>Bacillati</taxon>
        <taxon>Actinomycetota</taxon>
        <taxon>Actinomycetes</taxon>
        <taxon>Pseudonocardiales</taxon>
        <taxon>Pseudonocardiaceae</taxon>
        <taxon>Pseudonocardia</taxon>
    </lineage>
</organism>
<name>A0ABS9T6V5_9PSEU</name>
<dbReference type="InterPro" id="IPR002869">
    <property type="entry name" value="Pyrv_flavodox_OxRed_cen"/>
</dbReference>
<dbReference type="NCBIfam" id="NF009588">
    <property type="entry name" value="PRK13029.1"/>
    <property type="match status" value="1"/>
</dbReference>
<comment type="caution">
    <text evidence="10">The sequence shown here is derived from an EMBL/GenBank/DDBJ whole genome shotgun (WGS) entry which is preliminary data.</text>
</comment>
<dbReference type="Pfam" id="PF02775">
    <property type="entry name" value="TPP_enzyme_C"/>
    <property type="match status" value="1"/>
</dbReference>
<geneLocation type="plasmid" evidence="10">
    <name>unnamed</name>
</geneLocation>
<evidence type="ECO:0000256" key="1">
    <source>
        <dbReference type="ARBA" id="ARBA00022448"/>
    </source>
</evidence>
<evidence type="ECO:0000313" key="10">
    <source>
        <dbReference type="EMBL" id="MCH6164265.1"/>
    </source>
</evidence>
<dbReference type="RefSeq" id="WP_241034469.1">
    <property type="nucleotide sequence ID" value="NZ_BAAAJF010000034.1"/>
</dbReference>
<evidence type="ECO:0000256" key="5">
    <source>
        <dbReference type="ARBA" id="ARBA00023004"/>
    </source>
</evidence>
<dbReference type="InterPro" id="IPR029061">
    <property type="entry name" value="THDP-binding"/>
</dbReference>
<sequence length="1183" mass="126688">MAAPTTRSLLDDRYELDDGLIHLTGIHALARLPLDVRRADQRAGRRTAVFISGYEGSPLGGYDLELNRHRELLDTHDVVFRPAVNEELAATAVQGTQLAAGSPDRRVDGVTGFWYGKSPGLDRATDALRHANLAGTHHLGGAVAFVGDDPSAKSSTVPGASEQLLADLGMPTLYPADPQQVLDLGLHAVAMSRASGLWVGFKIATNIADGAATVQVHPDRVVPVLPQLEVDGRPFVHEVTTRLIQPALTPLERSRNGIRLEVARRYAALNGLNRIVRSGQSDRIGIVAPGKTFLDLRQALHILGLDDAELERRGVRLLQLGMVHPLEPTVVTEFARGLREIVVVEEKRSFLETAIKDLLYGRADAPAVTGKYASVGVPLLPSEGELDADIVASALAERFDEHGDFPTVTAWRAAQQPARNVIELPLVPRTPYFCSGCPHNSSTKVPEGSMVGAGIGCHAMVLLMPPEQVGDVAGLTQMGGEGAQWIGMAPFLTRTHLLQNIGDGTFHHSGSLAVRAAIAAGVNITYKLLYNSAVAMTGGQQAVGVMSVPEITRALAAEGVRKMIITTERPEDYRRTGLPAGVDVWHRDRLLEAQETLAKVEGVTVLVHDQECATELRRKRKRGLAPDPVQRVMINERVCEGCGDCGVASNCLSVQPVRTEFGRKTRIDQSSCNKDYSCLDGDCPSFLTIVPPPDGRTSTTAPDLDAGALPTPLLVVPADRHTTRILGVGGSGVVTTSQILGVAATIAGRQVSSLDQTGMAQKGGAVVGDIKIGDEAVDGASKAARGEVDLYLAADLLVAADPKNLVATSPSRTVAVVSTAQVPTGPMVTDTAVAFPDIADVNERIRRSTRGEEAVFLDARGLAETLFGDDQFATMLLVGAALQAGALPLPAEAVEEAIGVNGVRTRQNVQAFRRGRQFVADPAAFEATVAGLRGESPAPAPPSARARELISSVAAPEGSELARLLEIRVPDLVDYQNADYAAAYTAFIARTLDVEARRVPGSTALTEAVARQLYKLMAYKDEYEVARLSLDPAVDAAVAARFGAGAKKSYRLHPPVLRAMGMRKKISLGPWFTPVFRLLVALRRVRGTPLDVFGRAAVRRVERELIVEYRHVIERLLDVVGPGTLPLAVEIANLPDDVRGYEDVKLRNVARYRERLGSLQEQLQGESAVQDGQPGGIRLRGLH</sequence>
<evidence type="ECO:0000256" key="2">
    <source>
        <dbReference type="ARBA" id="ARBA00022485"/>
    </source>
</evidence>
<evidence type="ECO:0000256" key="3">
    <source>
        <dbReference type="ARBA" id="ARBA00022982"/>
    </source>
</evidence>
<dbReference type="InterPro" id="IPR019752">
    <property type="entry name" value="Pyrv/ketoisovalerate_OxRed_cat"/>
</dbReference>
<keyword evidence="10" id="KW-0614">Plasmid</keyword>
<dbReference type="EMBL" id="JAKXMK010000002">
    <property type="protein sequence ID" value="MCH6164265.1"/>
    <property type="molecule type" value="Genomic_DNA"/>
</dbReference>
<dbReference type="PANTHER" id="PTHR48084:SF3">
    <property type="entry name" value="SUBUNIT OF PYRUVATE:FLAVODOXIN OXIDOREDUCTASE"/>
    <property type="match status" value="1"/>
</dbReference>
<keyword evidence="6" id="KW-0411">Iron-sulfur</keyword>
<dbReference type="InterPro" id="IPR002880">
    <property type="entry name" value="Pyrv_Fd/Flavodoxin_OxRdtase_N"/>
</dbReference>
<keyword evidence="1" id="KW-0813">Transport</keyword>
<keyword evidence="2" id="KW-0004">4Fe-4S</keyword>
<feature type="domain" description="Pyruvate/ketoisovalerate oxidoreductase catalytic" evidence="7">
    <location>
        <begin position="729"/>
        <end position="917"/>
    </location>
</feature>
<dbReference type="Gene3D" id="3.40.50.970">
    <property type="match status" value="1"/>
</dbReference>
<dbReference type="InterPro" id="IPR011766">
    <property type="entry name" value="TPP_enzyme_TPP-bd"/>
</dbReference>
<keyword evidence="2" id="KW-0479">Metal-binding</keyword>
<dbReference type="InterPro" id="IPR009014">
    <property type="entry name" value="Transketo_C/PFOR_II"/>
</dbReference>
<dbReference type="SUPFAM" id="SSF52518">
    <property type="entry name" value="Thiamin diphosphate-binding fold (THDP-binding)"/>
    <property type="match status" value="2"/>
</dbReference>
<dbReference type="PANTHER" id="PTHR48084">
    <property type="entry name" value="2-OXOGLUTARATE OXIDOREDUCTASE SUBUNIT KORB-RELATED"/>
    <property type="match status" value="1"/>
</dbReference>
<evidence type="ECO:0000259" key="9">
    <source>
        <dbReference type="Pfam" id="PF20169"/>
    </source>
</evidence>
<accession>A0ABS9T6V5</accession>
<dbReference type="InterPro" id="IPR046667">
    <property type="entry name" value="DUF6537"/>
</dbReference>
<reference evidence="10 11" key="1">
    <citation type="submission" date="2022-03" db="EMBL/GenBank/DDBJ databases">
        <title>Pseudonocardia alaer sp. nov., a novel actinomycete isolated from reed forest soil.</title>
        <authorList>
            <person name="Wang L."/>
        </authorList>
    </citation>
    <scope>NUCLEOTIDE SEQUENCE [LARGE SCALE GENOMIC DNA]</scope>
    <source>
        <strain evidence="10 11">Y-16303</strain>
        <plasmid evidence="10">unnamed</plasmid>
    </source>
</reference>
<dbReference type="Pfam" id="PF01558">
    <property type="entry name" value="POR"/>
    <property type="match status" value="1"/>
</dbReference>
<dbReference type="SUPFAM" id="SSF52922">
    <property type="entry name" value="TK C-terminal domain-like"/>
    <property type="match status" value="1"/>
</dbReference>
<evidence type="ECO:0000313" key="11">
    <source>
        <dbReference type="Proteomes" id="UP001299970"/>
    </source>
</evidence>
<feature type="domain" description="DUF6537" evidence="9">
    <location>
        <begin position="962"/>
        <end position="1156"/>
    </location>
</feature>
<evidence type="ECO:0000259" key="8">
    <source>
        <dbReference type="Pfam" id="PF02775"/>
    </source>
</evidence>
<keyword evidence="11" id="KW-1185">Reference proteome</keyword>
<evidence type="ECO:0000256" key="6">
    <source>
        <dbReference type="ARBA" id="ARBA00023014"/>
    </source>
</evidence>
<protein>
    <submittedName>
        <fullName evidence="10">Indolepyruvate ferredoxin oxidoreductase family protein</fullName>
    </submittedName>
</protein>
<keyword evidence="4" id="KW-0560">Oxidoreductase</keyword>
<proteinExistence type="predicted"/>
<dbReference type="InterPro" id="IPR051457">
    <property type="entry name" value="2-oxoacid:Fd_oxidoreductase"/>
</dbReference>